<evidence type="ECO:0000313" key="4">
    <source>
        <dbReference type="Proteomes" id="UP000266328"/>
    </source>
</evidence>
<evidence type="ECO:0000256" key="1">
    <source>
        <dbReference type="ARBA" id="ARBA00022603"/>
    </source>
</evidence>
<dbReference type="GO" id="GO:0008168">
    <property type="term" value="F:methyltransferase activity"/>
    <property type="evidence" value="ECO:0007669"/>
    <property type="project" value="UniProtKB-KW"/>
</dbReference>
<accession>A0A398D1Z8</accession>
<dbReference type="InterPro" id="IPR050953">
    <property type="entry name" value="N4_N6_ade-DNA_methylase"/>
</dbReference>
<protein>
    <recommendedName>
        <fullName evidence="5">Site-specific DNA-methyltransferase (adenine-specific)</fullName>
    </recommendedName>
</protein>
<dbReference type="GO" id="GO:0032259">
    <property type="term" value="P:methylation"/>
    <property type="evidence" value="ECO:0007669"/>
    <property type="project" value="UniProtKB-KW"/>
</dbReference>
<gene>
    <name evidence="3" type="ORF">SMC7_00690</name>
</gene>
<evidence type="ECO:0008006" key="5">
    <source>
        <dbReference type="Google" id="ProtNLM"/>
    </source>
</evidence>
<keyword evidence="4" id="KW-1185">Reference proteome</keyword>
<dbReference type="PRINTS" id="PR00507">
    <property type="entry name" value="N12N6MTFRASE"/>
</dbReference>
<evidence type="ECO:0000313" key="3">
    <source>
        <dbReference type="EMBL" id="RIE06798.1"/>
    </source>
</evidence>
<proteinExistence type="predicted"/>
<sequence length="773" mass="84633">MASASSFGRNESIAKIAGLTIANAMIFQEVLSEQDERVKPLRSLIDGPDLPSALVDHWTYILDSIDYKPIFAVSRDLLRDLPANNDVSEAIRSMGKKALEIVGERAALRHDLMGRIFHRLLLQAKYLGTYYTSIPAATLLLKTALRPAIWGVNWSTLDGDPEFRVGDFAVGTGTLLMAAAESIVDNFVEACGVSGIMPRLGHLHRNLIENTLYGYDVVPSALHLTASTLALRSPDVSFNKTHLYCLPLGSDNAGEDARLGSIEFLERPEIEYSLDLFAVSAASPRASSAEVVGGGGDVSREVVTRPTLDLCVMNPPFTRSAGGNLLFGSLPASQRSEMQRKLREISQRSGSLFNSTAGLGSVFVALGDKAVKEGGRMALVLPKALLSGIAWSRTRQLLARKYELETLIVSHDPERWNFSENTDLSEVMLVARKRRQEENGQQGDVVCVNLWRNPRTGLEALGVANALERTRPANLGQGQGSGTLIVGGRDVGQCVSIASRELVGLPTWLLPCSFAQSELTRVAHSLINGHVCLPKSTTDASVPLCPMGDIALLGPDRRDVHDAFRLASHETEYPAFWGHKTDTNVSMVSRPNAYLEPLSAPASGRKLRAASDIWPRSGRLMMSERIWLYTTRVVCVLLDRPALSNVWWPMVLRGDQEDVLAKCLVTWLNSTLGIVSLLTFREETRGPWVSFKKPMLELTPVLDIRKLNQKQKLILSDACDRMADQSLLTLPQIVQDEVRSSLDSAIEEALGLSGLADLRAMLSREPVISQVAL</sequence>
<dbReference type="SUPFAM" id="SSF53335">
    <property type="entry name" value="S-adenosyl-L-methionine-dependent methyltransferases"/>
    <property type="match status" value="1"/>
</dbReference>
<dbReference type="AlphaFoldDB" id="A0A398D1Z8"/>
<dbReference type="Proteomes" id="UP000266328">
    <property type="component" value="Unassembled WGS sequence"/>
</dbReference>
<comment type="caution">
    <text evidence="3">The sequence shown here is derived from an EMBL/GenBank/DDBJ whole genome shotgun (WGS) entry which is preliminary data.</text>
</comment>
<dbReference type="EMBL" id="QXIS01000004">
    <property type="protein sequence ID" value="RIE06798.1"/>
    <property type="molecule type" value="Genomic_DNA"/>
</dbReference>
<dbReference type="PANTHER" id="PTHR33841:SF4">
    <property type="entry name" value="RESTRICTION MODIFICATION SYSTEM DNA SPECIFICITY DOMAIN"/>
    <property type="match status" value="1"/>
</dbReference>
<name>A0A398D1Z8_9BACT</name>
<keyword evidence="2" id="KW-0808">Transferase</keyword>
<dbReference type="InterPro" id="IPR029063">
    <property type="entry name" value="SAM-dependent_MTases_sf"/>
</dbReference>
<organism evidence="3 4">
    <name type="scientific">Candidatus Cryosericum terrychapinii</name>
    <dbReference type="NCBI Taxonomy" id="2290919"/>
    <lineage>
        <taxon>Bacteria</taxon>
        <taxon>Pseudomonadati</taxon>
        <taxon>Caldisericota/Cryosericota group</taxon>
        <taxon>Candidatus Cryosericota</taxon>
        <taxon>Candidatus Cryosericia</taxon>
        <taxon>Candidatus Cryosericales</taxon>
        <taxon>Candidatus Cryosericaceae</taxon>
        <taxon>Candidatus Cryosericum</taxon>
    </lineage>
</organism>
<dbReference type="RefSeq" id="WP_119088467.1">
    <property type="nucleotide sequence ID" value="NZ_QXIS01000004.1"/>
</dbReference>
<dbReference type="Gene3D" id="3.40.50.150">
    <property type="entry name" value="Vaccinia Virus protein VP39"/>
    <property type="match status" value="1"/>
</dbReference>
<keyword evidence="1" id="KW-0489">Methyltransferase</keyword>
<dbReference type="PANTHER" id="PTHR33841">
    <property type="entry name" value="DNA METHYLTRANSFERASE YEEA-RELATED"/>
    <property type="match status" value="1"/>
</dbReference>
<evidence type="ECO:0000256" key="2">
    <source>
        <dbReference type="ARBA" id="ARBA00022679"/>
    </source>
</evidence>
<reference evidence="3 4" key="1">
    <citation type="submission" date="2018-09" db="EMBL/GenBank/DDBJ databases">
        <title>Discovery and Ecogenomic Context for Candidatus Cryosericales, a Global Caldiserica Order Active in Thawing Permafrost.</title>
        <authorList>
            <person name="Martinez M.A."/>
            <person name="Woodcroft B.J."/>
            <person name="Ignacio Espinoza J.C."/>
            <person name="Zayed A."/>
            <person name="Singleton C.M."/>
            <person name="Boyd J."/>
            <person name="Li Y.-F."/>
            <person name="Purvine S."/>
            <person name="Maughan H."/>
            <person name="Hodgkins S.B."/>
            <person name="Anderson D."/>
            <person name="Sederholm M."/>
            <person name="Temperton B."/>
            <person name="Saleska S.R."/>
            <person name="Tyson G.W."/>
            <person name="Rich V.I."/>
        </authorList>
    </citation>
    <scope>NUCLEOTIDE SEQUENCE [LARGE SCALE GENOMIC DNA]</scope>
    <source>
        <strain evidence="3 4">SMC7</strain>
    </source>
</reference>